<sequence length="632" mass="67060">MSGSKSAVGGQLASGDDASSSSTGSIAGSAPSELLSSDSDIIDVSYPVFASVWDSNSSLVIGGGGGEGRNGVKNKITVIKVRPENKGLAVRNEIVLAGDEDNPTSLDVGGHGRIYAGVNRSTKAIQEGRNTHLRVFDYKNTSIRDGSGVTGGTSEELAAVKVFSANDSNEYQKCTRVSNSGELLALSSSSSPGSLYVIETKVLLDRSGSDVTETSDTLYTKTAGSGPINDIDFSPGSDKLAYISDSKLYVINAQTGEENIVVDMPRKDAKFAKLRYISENTVIIAANLNQRKGVVLYKFNPNTGGRIASRALSSKIRAISTMDAGSKYTVVGTSDCSIAIVSSTSLNSLKKLDRVHEIAITSVALNRSQTRIASTSVSGTVRVLELPLDGIFNGGIKSIIYALWSVILIALLAVVLQVLMKRQFFDALISSEDTGAVTITSDTLSGEVIDATSTPFVTSEEPVSTVESIEAEIPTPETEEPEYQFVDENEPPVLTPKEDTETTSFDIEEPELPADATNNQDEQPPVLTPEQGTETAISNTDEPEVSADATDIQENEPNETDTPHLETDPDTVVVDAEASIPETDVETPETPFAPVPESTPEAVSDYETHETHETPADPEPVAEPLSEHGDDL</sequence>
<dbReference type="SMART" id="SM00320">
    <property type="entry name" value="WD40"/>
    <property type="match status" value="3"/>
</dbReference>
<dbReference type="Gene3D" id="2.130.10.10">
    <property type="entry name" value="YVTN repeat-like/Quinoprotein amine dehydrogenase"/>
    <property type="match status" value="1"/>
</dbReference>
<accession>A0A167F9I3</accession>
<evidence type="ECO:0000256" key="8">
    <source>
        <dbReference type="ARBA" id="ARBA00022989"/>
    </source>
</evidence>
<evidence type="ECO:0000313" key="12">
    <source>
        <dbReference type="EMBL" id="ANB14994.1"/>
    </source>
</evidence>
<dbReference type="InterPro" id="IPR001680">
    <property type="entry name" value="WD40_rpt"/>
</dbReference>
<keyword evidence="4 10" id="KW-0677">Repeat</keyword>
<dbReference type="GO" id="GO:0005085">
    <property type="term" value="F:guanyl-nucleotide exchange factor activity"/>
    <property type="evidence" value="ECO:0007669"/>
    <property type="project" value="InterPro"/>
</dbReference>
<keyword evidence="3 10" id="KW-0812">Transmembrane</keyword>
<feature type="compositionally biased region" description="Polar residues" evidence="11">
    <location>
        <begin position="452"/>
        <end position="466"/>
    </location>
</feature>
<feature type="compositionally biased region" description="Polar residues" evidence="11">
    <location>
        <begin position="530"/>
        <end position="540"/>
    </location>
</feature>
<keyword evidence="5 10" id="KW-0256">Endoplasmic reticulum</keyword>
<evidence type="ECO:0000256" key="10">
    <source>
        <dbReference type="RuleBase" id="RU369019"/>
    </source>
</evidence>
<dbReference type="EMBL" id="CP014503">
    <property type="protein sequence ID" value="ANB14994.1"/>
    <property type="molecule type" value="Genomic_DNA"/>
</dbReference>
<evidence type="ECO:0000256" key="3">
    <source>
        <dbReference type="ARBA" id="ARBA00022692"/>
    </source>
</evidence>
<dbReference type="KEGG" id="slb:AWJ20_2613"/>
<evidence type="ECO:0000256" key="5">
    <source>
        <dbReference type="ARBA" id="ARBA00022824"/>
    </source>
</evidence>
<feature type="compositionally biased region" description="Acidic residues" evidence="11">
    <location>
        <begin position="477"/>
        <end position="490"/>
    </location>
</feature>
<keyword evidence="1 10" id="KW-0813">Transport</keyword>
<comment type="subcellular location">
    <subcellularLocation>
        <location evidence="10">Endoplasmic reticulum membrane</location>
        <topology evidence="10">Single-pass type II membrane protein</topology>
    </subcellularLocation>
    <subcellularLocation>
        <location evidence="10">Golgi apparatus membrane</location>
        <topology evidence="10">Single-pass type II membrane protein</topology>
    </subcellularLocation>
</comment>
<feature type="compositionally biased region" description="Low complexity" evidence="11">
    <location>
        <begin position="9"/>
        <end position="32"/>
    </location>
</feature>
<gene>
    <name evidence="12" type="primary">SEC12</name>
    <name evidence="12" type="ORF">AWJ20_2613</name>
</gene>
<evidence type="ECO:0000256" key="9">
    <source>
        <dbReference type="ARBA" id="ARBA00023136"/>
    </source>
</evidence>
<keyword evidence="9 10" id="KW-0472">Membrane</keyword>
<evidence type="ECO:0000256" key="6">
    <source>
        <dbReference type="ARBA" id="ARBA00022892"/>
    </source>
</evidence>
<reference evidence="12 13" key="1">
    <citation type="submission" date="2016-02" db="EMBL/GenBank/DDBJ databases">
        <title>Complete genome sequence and transcriptome regulation of the pentose utilising yeast Sugiyamaella lignohabitans.</title>
        <authorList>
            <person name="Bellasio M."/>
            <person name="Peymann A."/>
            <person name="Valli M."/>
            <person name="Sipitzky M."/>
            <person name="Graf A."/>
            <person name="Sauer M."/>
            <person name="Marx H."/>
            <person name="Mattanovich D."/>
        </authorList>
    </citation>
    <scope>NUCLEOTIDE SEQUENCE [LARGE SCALE GENOMIC DNA]</scope>
    <source>
        <strain evidence="12 13">CBS 10342</strain>
    </source>
</reference>
<keyword evidence="8 10" id="KW-1133">Transmembrane helix</keyword>
<evidence type="ECO:0000256" key="4">
    <source>
        <dbReference type="ARBA" id="ARBA00022737"/>
    </source>
</evidence>
<keyword evidence="7 10" id="KW-0653">Protein transport</keyword>
<dbReference type="AlphaFoldDB" id="A0A167F9I3"/>
<evidence type="ECO:0000256" key="7">
    <source>
        <dbReference type="ARBA" id="ARBA00022927"/>
    </source>
</evidence>
<keyword evidence="6" id="KW-0931">ER-Golgi transport</keyword>
<dbReference type="GO" id="GO:0000139">
    <property type="term" value="C:Golgi membrane"/>
    <property type="evidence" value="ECO:0007669"/>
    <property type="project" value="UniProtKB-SubCell"/>
</dbReference>
<dbReference type="GO" id="GO:0006888">
    <property type="term" value="P:endoplasmic reticulum to Golgi vesicle-mediated transport"/>
    <property type="evidence" value="ECO:0007669"/>
    <property type="project" value="UniProtKB-UniRule"/>
</dbReference>
<dbReference type="GO" id="GO:0015031">
    <property type="term" value="P:protein transport"/>
    <property type="evidence" value="ECO:0007669"/>
    <property type="project" value="UniProtKB-KW"/>
</dbReference>
<keyword evidence="13" id="KW-1185">Reference proteome</keyword>
<dbReference type="Proteomes" id="UP000189580">
    <property type="component" value="Chromosome b"/>
</dbReference>
<feature type="compositionally biased region" description="Acidic residues" evidence="11">
    <location>
        <begin position="541"/>
        <end position="559"/>
    </location>
</feature>
<dbReference type="GO" id="GO:0003400">
    <property type="term" value="P:regulation of COPII vesicle coating"/>
    <property type="evidence" value="ECO:0007669"/>
    <property type="project" value="UniProtKB-UniRule"/>
</dbReference>
<dbReference type="PANTHER" id="PTHR23284:SF0">
    <property type="entry name" value="PROLACTIN REGULATORY ELEMENT-BINDING PROTEIN"/>
    <property type="match status" value="1"/>
</dbReference>
<evidence type="ECO:0000313" key="13">
    <source>
        <dbReference type="Proteomes" id="UP000189580"/>
    </source>
</evidence>
<name>A0A167F9I3_9ASCO</name>
<evidence type="ECO:0000256" key="1">
    <source>
        <dbReference type="ARBA" id="ARBA00022448"/>
    </source>
</evidence>
<comment type="similarity">
    <text evidence="10">Belongs to the WD repeat SEC12 family.</text>
</comment>
<proteinExistence type="inferred from homology"/>
<feature type="region of interest" description="Disordered" evidence="11">
    <location>
        <begin position="452"/>
        <end position="632"/>
    </location>
</feature>
<dbReference type="SUPFAM" id="SSF69322">
    <property type="entry name" value="Tricorn protease domain 2"/>
    <property type="match status" value="1"/>
</dbReference>
<organism evidence="12 13">
    <name type="scientific">Sugiyamaella lignohabitans</name>
    <dbReference type="NCBI Taxonomy" id="796027"/>
    <lineage>
        <taxon>Eukaryota</taxon>
        <taxon>Fungi</taxon>
        <taxon>Dikarya</taxon>
        <taxon>Ascomycota</taxon>
        <taxon>Saccharomycotina</taxon>
        <taxon>Dipodascomycetes</taxon>
        <taxon>Dipodascales</taxon>
        <taxon>Trichomonascaceae</taxon>
        <taxon>Sugiyamaella</taxon>
    </lineage>
</organism>
<dbReference type="GeneID" id="30034544"/>
<dbReference type="InterPro" id="IPR045260">
    <property type="entry name" value="Sec12-like"/>
</dbReference>
<feature type="compositionally biased region" description="Low complexity" evidence="11">
    <location>
        <begin position="467"/>
        <end position="476"/>
    </location>
</feature>
<evidence type="ECO:0000256" key="2">
    <source>
        <dbReference type="ARBA" id="ARBA00022574"/>
    </source>
</evidence>
<protein>
    <recommendedName>
        <fullName evidence="10">Guanine nucleotide-exchange factor SEC12</fullName>
    </recommendedName>
</protein>
<dbReference type="OrthoDB" id="2013972at2759"/>
<dbReference type="RefSeq" id="XP_018737471.1">
    <property type="nucleotide sequence ID" value="XM_018879567.1"/>
</dbReference>
<dbReference type="InterPro" id="IPR015943">
    <property type="entry name" value="WD40/YVTN_repeat-like_dom_sf"/>
</dbReference>
<dbReference type="GO" id="GO:0005789">
    <property type="term" value="C:endoplasmic reticulum membrane"/>
    <property type="evidence" value="ECO:0007669"/>
    <property type="project" value="UniProtKB-SubCell"/>
</dbReference>
<feature type="region of interest" description="Disordered" evidence="11">
    <location>
        <begin position="1"/>
        <end position="32"/>
    </location>
</feature>
<feature type="compositionally biased region" description="Basic and acidic residues" evidence="11">
    <location>
        <begin position="606"/>
        <end position="615"/>
    </location>
</feature>
<feature type="transmembrane region" description="Helical" evidence="10">
    <location>
        <begin position="399"/>
        <end position="420"/>
    </location>
</feature>
<keyword evidence="2 10" id="KW-0853">WD repeat</keyword>
<comment type="function">
    <text evidence="10">Guanine nucleotide-exchange factor (GEF) required for the formation or budding of transport vesicles from the ER.</text>
</comment>
<dbReference type="PANTHER" id="PTHR23284">
    <property type="entry name" value="PROLACTIN REGULATORY ELEMENT BINDING PROTEIN"/>
    <property type="match status" value="1"/>
</dbReference>
<evidence type="ECO:0000256" key="11">
    <source>
        <dbReference type="SAM" id="MobiDB-lite"/>
    </source>
</evidence>